<organism evidence="3 5">
    <name type="scientific">Homarus americanus</name>
    <name type="common">American lobster</name>
    <dbReference type="NCBI Taxonomy" id="6706"/>
    <lineage>
        <taxon>Eukaryota</taxon>
        <taxon>Metazoa</taxon>
        <taxon>Ecdysozoa</taxon>
        <taxon>Arthropoda</taxon>
        <taxon>Crustacea</taxon>
        <taxon>Multicrustacea</taxon>
        <taxon>Malacostraca</taxon>
        <taxon>Eumalacostraca</taxon>
        <taxon>Eucarida</taxon>
        <taxon>Decapoda</taxon>
        <taxon>Pleocyemata</taxon>
        <taxon>Astacidea</taxon>
        <taxon>Nephropoidea</taxon>
        <taxon>Nephropidae</taxon>
        <taxon>Homarus</taxon>
    </lineage>
</organism>
<dbReference type="SUPFAM" id="SSF54680">
    <property type="entry name" value="Pyrimidine nucleoside phosphorylase C-terminal domain"/>
    <property type="match status" value="1"/>
</dbReference>
<proteinExistence type="predicted"/>
<dbReference type="AlphaFoldDB" id="A0A8J5JDS3"/>
<evidence type="ECO:0000259" key="2">
    <source>
        <dbReference type="SMART" id="SM00941"/>
    </source>
</evidence>
<dbReference type="SMART" id="SM00941">
    <property type="entry name" value="PYNP_C"/>
    <property type="match status" value="1"/>
</dbReference>
<dbReference type="GO" id="GO:0006213">
    <property type="term" value="P:pyrimidine nucleoside metabolic process"/>
    <property type="evidence" value="ECO:0007669"/>
    <property type="project" value="InterPro"/>
</dbReference>
<dbReference type="InterPro" id="IPR013102">
    <property type="entry name" value="PYNP_C"/>
</dbReference>
<evidence type="ECO:0000313" key="3">
    <source>
        <dbReference type="EMBL" id="KAG7154683.1"/>
    </source>
</evidence>
<evidence type="ECO:0000256" key="1">
    <source>
        <dbReference type="ARBA" id="ARBA00022679"/>
    </source>
</evidence>
<reference evidence="3" key="1">
    <citation type="journal article" date="2021" name="Sci. Adv.">
        <title>The American lobster genome reveals insights on longevity, neural, and immune adaptations.</title>
        <authorList>
            <person name="Polinski J.M."/>
            <person name="Zimin A.V."/>
            <person name="Clark K.F."/>
            <person name="Kohn A.B."/>
            <person name="Sadowski N."/>
            <person name="Timp W."/>
            <person name="Ptitsyn A."/>
            <person name="Khanna P."/>
            <person name="Romanova D.Y."/>
            <person name="Williams P."/>
            <person name="Greenwood S.J."/>
            <person name="Moroz L.L."/>
            <person name="Walt D.R."/>
            <person name="Bodnar A.G."/>
        </authorList>
    </citation>
    <scope>NUCLEOTIDE SEQUENCE</scope>
    <source>
        <strain evidence="3">GMGI-L3</strain>
    </source>
</reference>
<dbReference type="Pfam" id="PF07831">
    <property type="entry name" value="PYNP_C"/>
    <property type="match status" value="1"/>
</dbReference>
<dbReference type="InterPro" id="IPR036566">
    <property type="entry name" value="PYNP-like_C_sf"/>
</dbReference>
<keyword evidence="1" id="KW-0808">Transferase</keyword>
<evidence type="ECO:0000313" key="4">
    <source>
        <dbReference type="EMBL" id="KAG7155120.1"/>
    </source>
</evidence>
<feature type="domain" description="Pyrimidine nucleoside phosphorylase C-terminal" evidence="2">
    <location>
        <begin position="1"/>
        <end position="66"/>
    </location>
</feature>
<protein>
    <submittedName>
        <fullName evidence="3">Putative Pyrimidine nucleoside phosphorylase C-terminal domain-containing protein 1</fullName>
    </submittedName>
    <submittedName>
        <fullName evidence="4">Putative Pyrimidine nucleoside phosphorylase C-terminal domain-containing protein 2</fullName>
    </submittedName>
</protein>
<gene>
    <name evidence="3" type="ORF">Hamer_G015044</name>
    <name evidence="4" type="ORF">Hamer_G020983</name>
</gene>
<accession>A0A8J5JDS3</accession>
<dbReference type="EMBL" id="JAHLQT010043055">
    <property type="protein sequence ID" value="KAG7155120.1"/>
    <property type="molecule type" value="Genomic_DNA"/>
</dbReference>
<dbReference type="Proteomes" id="UP000747542">
    <property type="component" value="Unassembled WGS sequence"/>
</dbReference>
<keyword evidence="5" id="KW-1185">Reference proteome</keyword>
<name>A0A8J5JDS3_HOMAM</name>
<dbReference type="GO" id="GO:0016763">
    <property type="term" value="F:pentosyltransferase activity"/>
    <property type="evidence" value="ECO:0007669"/>
    <property type="project" value="InterPro"/>
</dbReference>
<evidence type="ECO:0000313" key="5">
    <source>
        <dbReference type="Proteomes" id="UP000747542"/>
    </source>
</evidence>
<sequence>MDAMALAKVSLALGAGRNRVGEPINYAVGIVLHKVVGESVKEGKLGRSCTTTDHYLRLSLPTPRLLSLSTPMPHFEEVSLIAARVV</sequence>
<dbReference type="Gene3D" id="3.90.1170.30">
    <property type="entry name" value="Pyrimidine nucleoside phosphorylase-like, C-terminal domain"/>
    <property type="match status" value="1"/>
</dbReference>
<dbReference type="EMBL" id="JAHLQT010044109">
    <property type="protein sequence ID" value="KAG7154683.1"/>
    <property type="molecule type" value="Genomic_DNA"/>
</dbReference>
<comment type="caution">
    <text evidence="3">The sequence shown here is derived from an EMBL/GenBank/DDBJ whole genome shotgun (WGS) entry which is preliminary data.</text>
</comment>